<dbReference type="Gramene" id="PRQ53141">
    <property type="protein sequence ID" value="PRQ53141"/>
    <property type="gene ID" value="RchiOBHm_Chr2g0163221"/>
</dbReference>
<dbReference type="PANTHER" id="PTHR31072">
    <property type="entry name" value="TRANSCRIPTION FACTOR TCP4-RELATED"/>
    <property type="match status" value="1"/>
</dbReference>
<evidence type="ECO:0000313" key="10">
    <source>
        <dbReference type="EMBL" id="PRQ53141.1"/>
    </source>
</evidence>
<keyword evidence="3" id="KW-0805">Transcription regulation</keyword>
<keyword evidence="4" id="KW-0238">DNA-binding</keyword>
<evidence type="ECO:0000313" key="11">
    <source>
        <dbReference type="Proteomes" id="UP000238479"/>
    </source>
</evidence>
<dbReference type="GO" id="GO:2000032">
    <property type="term" value="P:regulation of secondary shoot formation"/>
    <property type="evidence" value="ECO:0007669"/>
    <property type="project" value="TreeGrafter"/>
</dbReference>
<evidence type="ECO:0000256" key="1">
    <source>
        <dbReference type="ARBA" id="ARBA00004123"/>
    </source>
</evidence>
<dbReference type="AlphaFoldDB" id="A0A2P6S3A1"/>
<name>A0A2P6S3A1_ROSCH</name>
<dbReference type="Proteomes" id="UP000238479">
    <property type="component" value="Chromosome 2"/>
</dbReference>
<dbReference type="GO" id="GO:0043565">
    <property type="term" value="F:sequence-specific DNA binding"/>
    <property type="evidence" value="ECO:0007669"/>
    <property type="project" value="TreeGrafter"/>
</dbReference>
<dbReference type="GO" id="GO:0003700">
    <property type="term" value="F:DNA-binding transcription factor activity"/>
    <property type="evidence" value="ECO:0007669"/>
    <property type="project" value="InterPro"/>
</dbReference>
<gene>
    <name evidence="10" type="ORF">RchiOBHm_Chr2g0163221</name>
</gene>
<protein>
    <submittedName>
        <fullName evidence="10">Putative transcription factor TCP family</fullName>
    </submittedName>
</protein>
<accession>A0A2P6S3A1</accession>
<evidence type="ECO:0000256" key="3">
    <source>
        <dbReference type="ARBA" id="ARBA00023015"/>
    </source>
</evidence>
<dbReference type="GO" id="GO:0005634">
    <property type="term" value="C:nucleus"/>
    <property type="evidence" value="ECO:0007669"/>
    <property type="project" value="UniProtKB-SubCell"/>
</dbReference>
<evidence type="ECO:0000256" key="2">
    <source>
        <dbReference type="ARBA" id="ARBA00022473"/>
    </source>
</evidence>
<dbReference type="PROSITE" id="PS51369">
    <property type="entry name" value="TCP"/>
    <property type="match status" value="1"/>
</dbReference>
<dbReference type="PANTHER" id="PTHR31072:SF224">
    <property type="entry name" value="TRANSCRIPTION FACTOR TCP1"/>
    <property type="match status" value="1"/>
</dbReference>
<feature type="region of interest" description="Disordered" evidence="7">
    <location>
        <begin position="297"/>
        <end position="317"/>
    </location>
</feature>
<dbReference type="PROSITE" id="PS51370">
    <property type="entry name" value="R"/>
    <property type="match status" value="1"/>
</dbReference>
<keyword evidence="2" id="KW-0217">Developmental protein</keyword>
<sequence length="360" mass="39859">MYSSTNNNISSSGTVFPFPPYNFPFSSSPSSHNSHRPLLPQENTTRGGIFGPHHDQFSLFNNCLLSPGPESTMVNLGGASSNAIVRSSGDYQQHYGYGNNITHPYFVSKVRVPVVAVKKDRHSKIFTSQGLRDRRVRLSINVAREFFDLQDLLGFDKASKTLEWLLSNSRNAIKDLEKSKCNNSTSISSSSTSDCDDVLDINNEASDDKRRKMKEAAAIMARASRAKARARARERTREKMCGTSTRSHQICSQLSLFNELEPADMNKEPGSTLLSNCQAEYHESVALKRKLKAPSVSNYHDRSLQLNPKSTEPSSNCGSHINIQFPNAISQNYWDISGSVFTCPSICAITTNMNLNSTGS</sequence>
<evidence type="ECO:0000259" key="9">
    <source>
        <dbReference type="PROSITE" id="PS51370"/>
    </source>
</evidence>
<organism evidence="10 11">
    <name type="scientific">Rosa chinensis</name>
    <name type="common">China rose</name>
    <dbReference type="NCBI Taxonomy" id="74649"/>
    <lineage>
        <taxon>Eukaryota</taxon>
        <taxon>Viridiplantae</taxon>
        <taxon>Streptophyta</taxon>
        <taxon>Embryophyta</taxon>
        <taxon>Tracheophyta</taxon>
        <taxon>Spermatophyta</taxon>
        <taxon>Magnoliopsida</taxon>
        <taxon>eudicotyledons</taxon>
        <taxon>Gunneridae</taxon>
        <taxon>Pentapetalae</taxon>
        <taxon>rosids</taxon>
        <taxon>fabids</taxon>
        <taxon>Rosales</taxon>
        <taxon>Rosaceae</taxon>
        <taxon>Rosoideae</taxon>
        <taxon>Rosoideae incertae sedis</taxon>
        <taxon>Rosa</taxon>
    </lineage>
</organism>
<feature type="domain" description="R" evidence="9">
    <location>
        <begin position="222"/>
        <end position="239"/>
    </location>
</feature>
<reference evidence="10 11" key="1">
    <citation type="journal article" date="2018" name="Nat. Genet.">
        <title>The Rosa genome provides new insights in the design of modern roses.</title>
        <authorList>
            <person name="Bendahmane M."/>
        </authorList>
    </citation>
    <scope>NUCLEOTIDE SEQUENCE [LARGE SCALE GENOMIC DNA]</scope>
    <source>
        <strain evidence="11">cv. Old Blush</strain>
    </source>
</reference>
<feature type="compositionally biased region" description="Polar residues" evidence="7">
    <location>
        <begin position="304"/>
        <end position="317"/>
    </location>
</feature>
<dbReference type="InterPro" id="IPR017887">
    <property type="entry name" value="TF_TCP_subgr"/>
</dbReference>
<keyword evidence="5" id="KW-0804">Transcription</keyword>
<evidence type="ECO:0000256" key="7">
    <source>
        <dbReference type="SAM" id="MobiDB-lite"/>
    </source>
</evidence>
<proteinExistence type="predicted"/>
<dbReference type="EMBL" id="PDCK01000040">
    <property type="protein sequence ID" value="PRQ53141.1"/>
    <property type="molecule type" value="Genomic_DNA"/>
</dbReference>
<evidence type="ECO:0000259" key="8">
    <source>
        <dbReference type="PROSITE" id="PS51369"/>
    </source>
</evidence>
<dbReference type="InterPro" id="IPR017888">
    <property type="entry name" value="CYC/TB1_R_domain"/>
</dbReference>
<evidence type="ECO:0000256" key="6">
    <source>
        <dbReference type="ARBA" id="ARBA00023242"/>
    </source>
</evidence>
<evidence type="ECO:0000256" key="4">
    <source>
        <dbReference type="ARBA" id="ARBA00023125"/>
    </source>
</evidence>
<feature type="domain" description="TCP" evidence="8">
    <location>
        <begin position="118"/>
        <end position="176"/>
    </location>
</feature>
<dbReference type="STRING" id="74649.A0A2P6S3A1"/>
<dbReference type="Pfam" id="PF03634">
    <property type="entry name" value="TCP"/>
    <property type="match status" value="1"/>
</dbReference>
<keyword evidence="6" id="KW-0539">Nucleus</keyword>
<evidence type="ECO:0000256" key="5">
    <source>
        <dbReference type="ARBA" id="ARBA00023163"/>
    </source>
</evidence>
<keyword evidence="11" id="KW-1185">Reference proteome</keyword>
<dbReference type="InterPro" id="IPR005333">
    <property type="entry name" value="Transcription_factor_TCP"/>
</dbReference>
<comment type="subcellular location">
    <subcellularLocation>
        <location evidence="1">Nucleus</location>
    </subcellularLocation>
</comment>
<comment type="caution">
    <text evidence="10">The sequence shown here is derived from an EMBL/GenBank/DDBJ whole genome shotgun (WGS) entry which is preliminary data.</text>
</comment>